<protein>
    <recommendedName>
        <fullName evidence="8">L,D-TPase catalytic domain-containing protein</fullName>
    </recommendedName>
</protein>
<dbReference type="GO" id="GO:0009252">
    <property type="term" value="P:peptidoglycan biosynthetic process"/>
    <property type="evidence" value="ECO:0007669"/>
    <property type="project" value="UniProtKB-UniPathway"/>
</dbReference>
<evidence type="ECO:0000256" key="6">
    <source>
        <dbReference type="ARBA" id="ARBA00023316"/>
    </source>
</evidence>
<dbReference type="AlphaFoldDB" id="A0A2S9K1Q3"/>
<evidence type="ECO:0000256" key="7">
    <source>
        <dbReference type="PROSITE-ProRule" id="PRU01373"/>
    </source>
</evidence>
<organism evidence="9 10">
    <name type="scientific">Malikia granosa</name>
    <dbReference type="NCBI Taxonomy" id="263067"/>
    <lineage>
        <taxon>Bacteria</taxon>
        <taxon>Pseudomonadati</taxon>
        <taxon>Pseudomonadota</taxon>
        <taxon>Betaproteobacteria</taxon>
        <taxon>Burkholderiales</taxon>
        <taxon>Comamonadaceae</taxon>
        <taxon>Malikia</taxon>
    </lineage>
</organism>
<evidence type="ECO:0000256" key="2">
    <source>
        <dbReference type="ARBA" id="ARBA00005992"/>
    </source>
</evidence>
<dbReference type="RefSeq" id="WP_105749335.1">
    <property type="nucleotide sequence ID" value="NZ_PVLQ01000072.1"/>
</dbReference>
<evidence type="ECO:0000256" key="3">
    <source>
        <dbReference type="ARBA" id="ARBA00022679"/>
    </source>
</evidence>
<evidence type="ECO:0000313" key="9">
    <source>
        <dbReference type="EMBL" id="PRD64378.1"/>
    </source>
</evidence>
<gene>
    <name evidence="9" type="ORF">C6P64_14830</name>
</gene>
<dbReference type="PROSITE" id="PS52029">
    <property type="entry name" value="LD_TPASE"/>
    <property type="match status" value="1"/>
</dbReference>
<dbReference type="PANTHER" id="PTHR36699">
    <property type="entry name" value="LD-TRANSPEPTIDASE"/>
    <property type="match status" value="1"/>
</dbReference>
<dbReference type="GO" id="GO:0004180">
    <property type="term" value="F:carboxypeptidase activity"/>
    <property type="evidence" value="ECO:0007669"/>
    <property type="project" value="UniProtKB-ARBA"/>
</dbReference>
<dbReference type="SUPFAM" id="SSF141523">
    <property type="entry name" value="L,D-transpeptidase catalytic domain-like"/>
    <property type="match status" value="1"/>
</dbReference>
<name>A0A2S9K1Q3_9BURK</name>
<dbReference type="Proteomes" id="UP000238589">
    <property type="component" value="Unassembled WGS sequence"/>
</dbReference>
<dbReference type="EMBL" id="PVLQ01000072">
    <property type="protein sequence ID" value="PRD64378.1"/>
    <property type="molecule type" value="Genomic_DNA"/>
</dbReference>
<dbReference type="Pfam" id="PF24125">
    <property type="entry name" value="Cds6_C"/>
    <property type="match status" value="1"/>
</dbReference>
<keyword evidence="4 7" id="KW-0133">Cell shape</keyword>
<keyword evidence="3" id="KW-0808">Transferase</keyword>
<evidence type="ECO:0000313" key="10">
    <source>
        <dbReference type="Proteomes" id="UP000238589"/>
    </source>
</evidence>
<evidence type="ECO:0000259" key="8">
    <source>
        <dbReference type="PROSITE" id="PS52029"/>
    </source>
</evidence>
<dbReference type="OrthoDB" id="9809748at2"/>
<feature type="active site" description="Proton donor/acceptor" evidence="7">
    <location>
        <position position="218"/>
    </location>
</feature>
<dbReference type="GO" id="GO:0016740">
    <property type="term" value="F:transferase activity"/>
    <property type="evidence" value="ECO:0007669"/>
    <property type="project" value="UniProtKB-KW"/>
</dbReference>
<dbReference type="InterPro" id="IPR056203">
    <property type="entry name" value="Cds6_C"/>
</dbReference>
<feature type="domain" description="L,D-TPase catalytic" evidence="8">
    <location>
        <begin position="125"/>
        <end position="260"/>
    </location>
</feature>
<comment type="caution">
    <text evidence="9">The sequence shown here is derived from an EMBL/GenBank/DDBJ whole genome shotgun (WGS) entry which is preliminary data.</text>
</comment>
<dbReference type="GO" id="GO:0008360">
    <property type="term" value="P:regulation of cell shape"/>
    <property type="evidence" value="ECO:0007669"/>
    <property type="project" value="UniProtKB-UniRule"/>
</dbReference>
<dbReference type="PANTHER" id="PTHR36699:SF1">
    <property type="entry name" value="L,D-TRANSPEPTIDASE YAFK-RELATED"/>
    <property type="match status" value="1"/>
</dbReference>
<keyword evidence="6 7" id="KW-0961">Cell wall biogenesis/degradation</keyword>
<comment type="pathway">
    <text evidence="1 7">Cell wall biogenesis; peptidoglycan biosynthesis.</text>
</comment>
<dbReference type="InterPro" id="IPR038063">
    <property type="entry name" value="Transpep_catalytic_dom"/>
</dbReference>
<dbReference type="Pfam" id="PF03734">
    <property type="entry name" value="YkuD"/>
    <property type="match status" value="1"/>
</dbReference>
<dbReference type="UniPathway" id="UPA00219"/>
<reference evidence="9 10" key="1">
    <citation type="submission" date="2018-03" db="EMBL/GenBank/DDBJ databases">
        <title>Comparative genomics illustrates the genes involved in a hyperalkaliphilic mechanisms of Serpentinomonas isolated from highly-alkaline calcium-rich serpentinized springs.</title>
        <authorList>
            <person name="Suzuki S."/>
            <person name="Ishii S."/>
            <person name="Walworth N."/>
            <person name="Bird L."/>
            <person name="Kuenen J.G."/>
            <person name="Nealson K.H."/>
        </authorList>
    </citation>
    <scope>NUCLEOTIDE SEQUENCE [LARGE SCALE GENOMIC DNA]</scope>
    <source>
        <strain evidence="9 10">P1</strain>
    </source>
</reference>
<sequence>MARWQPALPRLQGRTRERSSRRPTAWTALLKRIFDRIETQQLDVALELVEQLVQRFPNYRLGHLIKGDLLLAQIQPVASFGALAPADRTSALQAEALVRLNSYRERPPAGHVPRHLIKMAPEQSHAVVVDAGRSRLYLFRNDGGFPRLVADYYVTQGELGTDKFREGDKKTPLGVYRVTRTVPKDQLIDLYGSAAFTLNYPNTWDRQRGRGGSGIWLHGTQSDTFARPPLASKGCIVLTNPDIDAVSAYLQDGVTPVIISDQVEWISQSQWQRERDALAGLLDAWRADEKNADLEIDADKLSIFRNPGQDDLLVVNFEQQGRSRAGASSQKKVQYWRREAGSWKIVHEGQA</sequence>
<dbReference type="CDD" id="cd16913">
    <property type="entry name" value="YkuD_like"/>
    <property type="match status" value="1"/>
</dbReference>
<dbReference type="GO" id="GO:0071555">
    <property type="term" value="P:cell wall organization"/>
    <property type="evidence" value="ECO:0007669"/>
    <property type="project" value="UniProtKB-UniRule"/>
</dbReference>
<feature type="active site" description="Nucleophile" evidence="7">
    <location>
        <position position="235"/>
    </location>
</feature>
<evidence type="ECO:0000256" key="5">
    <source>
        <dbReference type="ARBA" id="ARBA00022984"/>
    </source>
</evidence>
<accession>A0A2S9K1Q3</accession>
<dbReference type="Gene3D" id="2.40.440.10">
    <property type="entry name" value="L,D-transpeptidase catalytic domain-like"/>
    <property type="match status" value="1"/>
</dbReference>
<evidence type="ECO:0000256" key="1">
    <source>
        <dbReference type="ARBA" id="ARBA00004752"/>
    </source>
</evidence>
<dbReference type="InterPro" id="IPR005490">
    <property type="entry name" value="LD_TPept_cat_dom"/>
</dbReference>
<evidence type="ECO:0000256" key="4">
    <source>
        <dbReference type="ARBA" id="ARBA00022960"/>
    </source>
</evidence>
<comment type="similarity">
    <text evidence="2">Belongs to the YkuD family.</text>
</comment>
<keyword evidence="10" id="KW-1185">Reference proteome</keyword>
<proteinExistence type="inferred from homology"/>
<keyword evidence="5 7" id="KW-0573">Peptidoglycan synthesis</keyword>